<keyword evidence="3 6" id="KW-0812">Transmembrane</keyword>
<feature type="domain" description="Major facilitator superfamily (MFS) profile" evidence="7">
    <location>
        <begin position="13"/>
        <end position="405"/>
    </location>
</feature>
<dbReference type="PROSITE" id="PS50850">
    <property type="entry name" value="MFS"/>
    <property type="match status" value="1"/>
</dbReference>
<evidence type="ECO:0000256" key="3">
    <source>
        <dbReference type="ARBA" id="ARBA00022692"/>
    </source>
</evidence>
<name>A0ABW1GP58_9ACTN</name>
<keyword evidence="2" id="KW-1003">Cell membrane</keyword>
<feature type="transmembrane region" description="Helical" evidence="6">
    <location>
        <begin position="291"/>
        <end position="311"/>
    </location>
</feature>
<accession>A0ABW1GP58</accession>
<proteinExistence type="predicted"/>
<dbReference type="RefSeq" id="WP_344511085.1">
    <property type="nucleotide sequence ID" value="NZ_BAAATU010000019.1"/>
</dbReference>
<gene>
    <name evidence="8" type="ORF">ACFP1B_18265</name>
</gene>
<evidence type="ECO:0000256" key="2">
    <source>
        <dbReference type="ARBA" id="ARBA00022475"/>
    </source>
</evidence>
<dbReference type="InterPro" id="IPR020846">
    <property type="entry name" value="MFS_dom"/>
</dbReference>
<evidence type="ECO:0000256" key="6">
    <source>
        <dbReference type="SAM" id="Phobius"/>
    </source>
</evidence>
<reference evidence="9" key="1">
    <citation type="journal article" date="2019" name="Int. J. Syst. Evol. Microbiol.">
        <title>The Global Catalogue of Microorganisms (GCM) 10K type strain sequencing project: providing services to taxonomists for standard genome sequencing and annotation.</title>
        <authorList>
            <consortium name="The Broad Institute Genomics Platform"/>
            <consortium name="The Broad Institute Genome Sequencing Center for Infectious Disease"/>
            <person name="Wu L."/>
            <person name="Ma J."/>
        </authorList>
    </citation>
    <scope>NUCLEOTIDE SEQUENCE [LARGE SCALE GENOMIC DNA]</scope>
    <source>
        <strain evidence="9">JCM 4147</strain>
    </source>
</reference>
<feature type="transmembrane region" description="Helical" evidence="6">
    <location>
        <begin position="265"/>
        <end position="284"/>
    </location>
</feature>
<dbReference type="Pfam" id="PF07690">
    <property type="entry name" value="MFS_1"/>
    <property type="match status" value="1"/>
</dbReference>
<organism evidence="8 9">
    <name type="scientific">Streptomyces pulveraceus</name>
    <dbReference type="NCBI Taxonomy" id="68258"/>
    <lineage>
        <taxon>Bacteria</taxon>
        <taxon>Bacillati</taxon>
        <taxon>Actinomycetota</taxon>
        <taxon>Actinomycetes</taxon>
        <taxon>Kitasatosporales</taxon>
        <taxon>Streptomycetaceae</taxon>
        <taxon>Streptomyces</taxon>
    </lineage>
</organism>
<protein>
    <submittedName>
        <fullName evidence="8">MFS transporter</fullName>
    </submittedName>
</protein>
<sequence>MSAHETAPPARAAYRDANVLRWLTAYTASVTGDVVYFLALSWAATRVGGPSQVGLVVAAGALPRAVFMLGGGVVADRFGPLRVAVVSDAIRCAVVLAVAVAVVLGSPSVWLLVAVALVFGVVDAVFMPAVGALPPRITSPEQLARVQGMRGLSIRLSNAVGPLLAGSVMVIGDAAGAFTLAGALFAASLAVLLTVRIAAPAEAAPRQASAWRELGDGLRYVGRHRLLAPLVAVIGLSEMCFSGPVATGLVLLADERGWGAPGMGWVASAFSVGAAAAALLLTVASRIPRAGLAMSGALLVTAAGAVALGRAPSLPVAVMFGALIGLTSGFTTTVTGALIQTETDPRYLGRVTSVTTLCTLGLAPALFPAVGVTVALWGADAFFAGCGAICLLAAVLGLSVPALRRAGLQAPESVTPTGPLPAGPPVP</sequence>
<feature type="transmembrane region" description="Helical" evidence="6">
    <location>
        <begin position="55"/>
        <end position="74"/>
    </location>
</feature>
<feature type="transmembrane region" description="Helical" evidence="6">
    <location>
        <begin position="177"/>
        <end position="199"/>
    </location>
</feature>
<feature type="transmembrane region" description="Helical" evidence="6">
    <location>
        <begin position="20"/>
        <end position="43"/>
    </location>
</feature>
<feature type="transmembrane region" description="Helical" evidence="6">
    <location>
        <begin position="382"/>
        <end position="403"/>
    </location>
</feature>
<keyword evidence="5 6" id="KW-0472">Membrane</keyword>
<dbReference type="PANTHER" id="PTHR23513:SF17">
    <property type="entry name" value="MEMBRANE PROTEIN"/>
    <property type="match status" value="1"/>
</dbReference>
<evidence type="ECO:0000256" key="4">
    <source>
        <dbReference type="ARBA" id="ARBA00022989"/>
    </source>
</evidence>
<evidence type="ECO:0000313" key="9">
    <source>
        <dbReference type="Proteomes" id="UP001596200"/>
    </source>
</evidence>
<keyword evidence="4 6" id="KW-1133">Transmembrane helix</keyword>
<evidence type="ECO:0000256" key="1">
    <source>
        <dbReference type="ARBA" id="ARBA00004651"/>
    </source>
</evidence>
<comment type="caution">
    <text evidence="8">The sequence shown here is derived from an EMBL/GenBank/DDBJ whole genome shotgun (WGS) entry which is preliminary data.</text>
</comment>
<comment type="subcellular location">
    <subcellularLocation>
        <location evidence="1">Cell membrane</location>
        <topology evidence="1">Multi-pass membrane protein</topology>
    </subcellularLocation>
</comment>
<dbReference type="Gene3D" id="1.20.1250.20">
    <property type="entry name" value="MFS general substrate transporter like domains"/>
    <property type="match status" value="1"/>
</dbReference>
<dbReference type="InterPro" id="IPR036259">
    <property type="entry name" value="MFS_trans_sf"/>
</dbReference>
<dbReference type="Proteomes" id="UP001596200">
    <property type="component" value="Unassembled WGS sequence"/>
</dbReference>
<dbReference type="EMBL" id="JBHSPU010000016">
    <property type="protein sequence ID" value="MFC5915352.1"/>
    <property type="molecule type" value="Genomic_DNA"/>
</dbReference>
<evidence type="ECO:0000259" key="7">
    <source>
        <dbReference type="PROSITE" id="PS50850"/>
    </source>
</evidence>
<evidence type="ECO:0000256" key="5">
    <source>
        <dbReference type="ARBA" id="ARBA00023136"/>
    </source>
</evidence>
<dbReference type="PANTHER" id="PTHR23513">
    <property type="entry name" value="INTEGRAL MEMBRANE EFFLUX PROTEIN-RELATED"/>
    <property type="match status" value="1"/>
</dbReference>
<feature type="transmembrane region" description="Helical" evidence="6">
    <location>
        <begin position="351"/>
        <end position="376"/>
    </location>
</feature>
<keyword evidence="9" id="KW-1185">Reference proteome</keyword>
<dbReference type="CDD" id="cd06173">
    <property type="entry name" value="MFS_MefA_like"/>
    <property type="match status" value="1"/>
</dbReference>
<evidence type="ECO:0000313" key="8">
    <source>
        <dbReference type="EMBL" id="MFC5915352.1"/>
    </source>
</evidence>
<dbReference type="InterPro" id="IPR011701">
    <property type="entry name" value="MFS"/>
</dbReference>
<feature type="transmembrane region" description="Helical" evidence="6">
    <location>
        <begin position="226"/>
        <end position="253"/>
    </location>
</feature>
<feature type="transmembrane region" description="Helical" evidence="6">
    <location>
        <begin position="317"/>
        <end position="339"/>
    </location>
</feature>
<dbReference type="SUPFAM" id="SSF103473">
    <property type="entry name" value="MFS general substrate transporter"/>
    <property type="match status" value="1"/>
</dbReference>